<dbReference type="RefSeq" id="WP_379716948.1">
    <property type="nucleotide sequence ID" value="NZ_JBHTBS010000036.1"/>
</dbReference>
<name>A0ABW2LF90_9BACT</name>
<organism evidence="1 2">
    <name type="scientific">Haloferula chungangensis</name>
    <dbReference type="NCBI Taxonomy" id="1048331"/>
    <lineage>
        <taxon>Bacteria</taxon>
        <taxon>Pseudomonadati</taxon>
        <taxon>Verrucomicrobiota</taxon>
        <taxon>Verrucomicrobiia</taxon>
        <taxon>Verrucomicrobiales</taxon>
        <taxon>Verrucomicrobiaceae</taxon>
        <taxon>Haloferula</taxon>
    </lineage>
</organism>
<sequence length="121" mass="13772">MKIAFSSYDELRFLHLAMCEAKFHLDPDRKEVQGSPFVADTANKVFDLLIAEAPSEKVAEDWRSHRVLQTNSMILPAIKARCEEWFSLNTLTWDEKLQFLQDVAAPYQLTDELGSTILGAP</sequence>
<accession>A0ABW2LF90</accession>
<dbReference type="Proteomes" id="UP001596472">
    <property type="component" value="Unassembled WGS sequence"/>
</dbReference>
<keyword evidence="2" id="KW-1185">Reference proteome</keyword>
<dbReference type="EMBL" id="JBHTBS010000036">
    <property type="protein sequence ID" value="MFC7339677.1"/>
    <property type="molecule type" value="Genomic_DNA"/>
</dbReference>
<proteinExistence type="predicted"/>
<gene>
    <name evidence="1" type="ORF">ACFQY0_21005</name>
</gene>
<reference evidence="2" key="1">
    <citation type="journal article" date="2019" name="Int. J. Syst. Evol. Microbiol.">
        <title>The Global Catalogue of Microorganisms (GCM) 10K type strain sequencing project: providing services to taxonomists for standard genome sequencing and annotation.</title>
        <authorList>
            <consortium name="The Broad Institute Genomics Platform"/>
            <consortium name="The Broad Institute Genome Sequencing Center for Infectious Disease"/>
            <person name="Wu L."/>
            <person name="Ma J."/>
        </authorList>
    </citation>
    <scope>NUCLEOTIDE SEQUENCE [LARGE SCALE GENOMIC DNA]</scope>
    <source>
        <strain evidence="2">CGMCC 4.1467</strain>
    </source>
</reference>
<comment type="caution">
    <text evidence="1">The sequence shown here is derived from an EMBL/GenBank/DDBJ whole genome shotgun (WGS) entry which is preliminary data.</text>
</comment>
<evidence type="ECO:0000313" key="2">
    <source>
        <dbReference type="Proteomes" id="UP001596472"/>
    </source>
</evidence>
<protein>
    <submittedName>
        <fullName evidence="1">Uncharacterized protein</fullName>
    </submittedName>
</protein>
<evidence type="ECO:0000313" key="1">
    <source>
        <dbReference type="EMBL" id="MFC7339677.1"/>
    </source>
</evidence>